<dbReference type="AlphaFoldDB" id="A0A0F9S750"/>
<protein>
    <submittedName>
        <fullName evidence="1">Uncharacterized protein</fullName>
    </submittedName>
</protein>
<evidence type="ECO:0000313" key="1">
    <source>
        <dbReference type="EMBL" id="KKN64740.1"/>
    </source>
</evidence>
<comment type="caution">
    <text evidence="1">The sequence shown here is derived from an EMBL/GenBank/DDBJ whole genome shotgun (WGS) entry which is preliminary data.</text>
</comment>
<name>A0A0F9S750_9ZZZZ</name>
<accession>A0A0F9S750</accession>
<sequence length="90" mass="10781">MTTKVKTQCCYKDKCIDAGDYYKCPTCIHNEKRSYYRHYDPQPYYPWYPVYPWDYQPYIPHSPWPVTYTTTPAEIILLDDGVSQSYYAKG</sequence>
<reference evidence="1" key="1">
    <citation type="journal article" date="2015" name="Nature">
        <title>Complex archaea that bridge the gap between prokaryotes and eukaryotes.</title>
        <authorList>
            <person name="Spang A."/>
            <person name="Saw J.H."/>
            <person name="Jorgensen S.L."/>
            <person name="Zaremba-Niedzwiedzka K."/>
            <person name="Martijn J."/>
            <person name="Lind A.E."/>
            <person name="van Eijk R."/>
            <person name="Schleper C."/>
            <person name="Guy L."/>
            <person name="Ettema T.J."/>
        </authorList>
    </citation>
    <scope>NUCLEOTIDE SEQUENCE</scope>
</reference>
<dbReference type="EMBL" id="LAZR01000545">
    <property type="protein sequence ID" value="KKN64740.1"/>
    <property type="molecule type" value="Genomic_DNA"/>
</dbReference>
<gene>
    <name evidence="1" type="ORF">LCGC14_0488720</name>
</gene>
<organism evidence="1">
    <name type="scientific">marine sediment metagenome</name>
    <dbReference type="NCBI Taxonomy" id="412755"/>
    <lineage>
        <taxon>unclassified sequences</taxon>
        <taxon>metagenomes</taxon>
        <taxon>ecological metagenomes</taxon>
    </lineage>
</organism>
<proteinExistence type="predicted"/>